<organism evidence="2 3">
    <name type="scientific">Phytophthora nicotianae P1976</name>
    <dbReference type="NCBI Taxonomy" id="1317066"/>
    <lineage>
        <taxon>Eukaryota</taxon>
        <taxon>Sar</taxon>
        <taxon>Stramenopiles</taxon>
        <taxon>Oomycota</taxon>
        <taxon>Peronosporomycetes</taxon>
        <taxon>Peronosporales</taxon>
        <taxon>Peronosporaceae</taxon>
        <taxon>Phytophthora</taxon>
    </lineage>
</organism>
<protein>
    <submittedName>
        <fullName evidence="2">Uncharacterized protein</fullName>
    </submittedName>
</protein>
<evidence type="ECO:0000313" key="3">
    <source>
        <dbReference type="Proteomes" id="UP000028582"/>
    </source>
</evidence>
<dbReference type="EMBL" id="ANJA01001970">
    <property type="protein sequence ID" value="ETO73071.1"/>
    <property type="molecule type" value="Genomic_DNA"/>
</dbReference>
<dbReference type="AlphaFoldDB" id="A0A081A2G0"/>
<accession>A0A081A2G0</accession>
<feature type="region of interest" description="Disordered" evidence="1">
    <location>
        <begin position="1"/>
        <end position="61"/>
    </location>
</feature>
<evidence type="ECO:0000313" key="2">
    <source>
        <dbReference type="EMBL" id="ETO73071.1"/>
    </source>
</evidence>
<name>A0A081A2G0_PHYNI</name>
<sequence>MTRTRETTRIKRQMADQAREEDHARTAEAIARKEEDELSGIESDPHEATTDIQHTEKAEGR</sequence>
<feature type="compositionally biased region" description="Basic and acidic residues" evidence="1">
    <location>
        <begin position="43"/>
        <end position="61"/>
    </location>
</feature>
<gene>
    <name evidence="2" type="ORF">F444_10956</name>
</gene>
<comment type="caution">
    <text evidence="2">The sequence shown here is derived from an EMBL/GenBank/DDBJ whole genome shotgun (WGS) entry which is preliminary data.</text>
</comment>
<reference evidence="2 3" key="1">
    <citation type="submission" date="2013-11" db="EMBL/GenBank/DDBJ databases">
        <title>The Genome Sequence of Phytophthora parasitica P1976.</title>
        <authorList>
            <consortium name="The Broad Institute Genomics Platform"/>
            <person name="Russ C."/>
            <person name="Tyler B."/>
            <person name="Panabieres F."/>
            <person name="Shan W."/>
            <person name="Tripathy S."/>
            <person name="Grunwald N."/>
            <person name="Machado M."/>
            <person name="Johnson C.S."/>
            <person name="Walker B."/>
            <person name="Young S."/>
            <person name="Zeng Q."/>
            <person name="Gargeya S."/>
            <person name="Fitzgerald M."/>
            <person name="Haas B."/>
            <person name="Abouelleil A."/>
            <person name="Allen A.W."/>
            <person name="Alvarado L."/>
            <person name="Arachchi H.M."/>
            <person name="Berlin A.M."/>
            <person name="Chapman S.B."/>
            <person name="Gainer-Dewar J."/>
            <person name="Goldberg J."/>
            <person name="Griggs A."/>
            <person name="Gujja S."/>
            <person name="Hansen M."/>
            <person name="Howarth C."/>
            <person name="Imamovic A."/>
            <person name="Ireland A."/>
            <person name="Larimer J."/>
            <person name="McCowan C."/>
            <person name="Murphy C."/>
            <person name="Pearson M."/>
            <person name="Poon T.W."/>
            <person name="Priest M."/>
            <person name="Roberts A."/>
            <person name="Saif S."/>
            <person name="Shea T."/>
            <person name="Sisk P."/>
            <person name="Sykes S."/>
            <person name="Wortman J."/>
            <person name="Nusbaum C."/>
            <person name="Birren B."/>
        </authorList>
    </citation>
    <scope>NUCLEOTIDE SEQUENCE [LARGE SCALE GENOMIC DNA]</scope>
    <source>
        <strain evidence="2 3">P1976</strain>
    </source>
</reference>
<evidence type="ECO:0000256" key="1">
    <source>
        <dbReference type="SAM" id="MobiDB-lite"/>
    </source>
</evidence>
<feature type="compositionally biased region" description="Basic and acidic residues" evidence="1">
    <location>
        <begin position="1"/>
        <end position="35"/>
    </location>
</feature>
<dbReference type="Proteomes" id="UP000028582">
    <property type="component" value="Unassembled WGS sequence"/>
</dbReference>
<proteinExistence type="predicted"/>